<organism evidence="1 2">
    <name type="scientific">SAR324 cluster bacterium</name>
    <dbReference type="NCBI Taxonomy" id="2024889"/>
    <lineage>
        <taxon>Bacteria</taxon>
        <taxon>Deltaproteobacteria</taxon>
        <taxon>SAR324 cluster</taxon>
    </lineage>
</organism>
<sequence length="97" mass="11118">MPKQQKPLSPTIEEITQVFLPSPARARALISSLAEGDSLEEIEQRVVEHALSLSRYLPGFVDLESCEKRALYYFDVNALFHTALLMKTTKRRWKPKS</sequence>
<gene>
    <name evidence="1" type="ORF">GYA55_10570</name>
</gene>
<accession>A0A7X9FTN2</accession>
<evidence type="ECO:0000313" key="1">
    <source>
        <dbReference type="EMBL" id="NMC63594.1"/>
    </source>
</evidence>
<reference evidence="1 2" key="1">
    <citation type="journal article" date="2020" name="Biotechnol. Biofuels">
        <title>New insights from the biogas microbiome by comprehensive genome-resolved metagenomics of nearly 1600 species originating from multiple anaerobic digesters.</title>
        <authorList>
            <person name="Campanaro S."/>
            <person name="Treu L."/>
            <person name="Rodriguez-R L.M."/>
            <person name="Kovalovszki A."/>
            <person name="Ziels R.M."/>
            <person name="Maus I."/>
            <person name="Zhu X."/>
            <person name="Kougias P.G."/>
            <person name="Basile A."/>
            <person name="Luo G."/>
            <person name="Schluter A."/>
            <person name="Konstantinidis K.T."/>
            <person name="Angelidaki I."/>
        </authorList>
    </citation>
    <scope>NUCLEOTIDE SEQUENCE [LARGE SCALE GENOMIC DNA]</scope>
    <source>
        <strain evidence="1">AS27yjCOA_65</strain>
    </source>
</reference>
<proteinExistence type="predicted"/>
<dbReference type="EMBL" id="JAAZON010000479">
    <property type="protein sequence ID" value="NMC63594.1"/>
    <property type="molecule type" value="Genomic_DNA"/>
</dbReference>
<dbReference type="Proteomes" id="UP000524246">
    <property type="component" value="Unassembled WGS sequence"/>
</dbReference>
<comment type="caution">
    <text evidence="1">The sequence shown here is derived from an EMBL/GenBank/DDBJ whole genome shotgun (WGS) entry which is preliminary data.</text>
</comment>
<name>A0A7X9FTN2_9DELT</name>
<protein>
    <submittedName>
        <fullName evidence="1">Uncharacterized protein</fullName>
    </submittedName>
</protein>
<dbReference type="AlphaFoldDB" id="A0A7X9FTN2"/>
<evidence type="ECO:0000313" key="2">
    <source>
        <dbReference type="Proteomes" id="UP000524246"/>
    </source>
</evidence>